<evidence type="ECO:0000313" key="18">
    <source>
        <dbReference type="Proteomes" id="UP000736164"/>
    </source>
</evidence>
<dbReference type="GO" id="GO:0045271">
    <property type="term" value="C:respiratory chain complex I"/>
    <property type="evidence" value="ECO:0007669"/>
    <property type="project" value="InterPro"/>
</dbReference>
<keyword evidence="6" id="KW-0813">Transport</keyword>
<name>A0A8J7NU63_ATRSP</name>
<keyword evidence="18" id="KW-1185">Reference proteome</keyword>
<sequence>MSLNRLLLQTATVSKNVTRSAFTARKPDFTNPNWLRVGMAFGSTAVLWTLLFRQHSADVQEYKKRNGLE</sequence>
<gene>
    <name evidence="17" type="primary">Ndufc1</name>
    <name evidence="17" type="ORF">GTO95_0013176</name>
</gene>
<dbReference type="Proteomes" id="UP000736164">
    <property type="component" value="Unassembled WGS sequence"/>
</dbReference>
<keyword evidence="7" id="KW-0679">Respiratory chain</keyword>
<evidence type="ECO:0000256" key="7">
    <source>
        <dbReference type="ARBA" id="ARBA00022660"/>
    </source>
</evidence>
<evidence type="ECO:0000313" key="17">
    <source>
        <dbReference type="EMBL" id="MBN3319697.1"/>
    </source>
</evidence>
<dbReference type="Pfam" id="PF15088">
    <property type="entry name" value="NADH_dh_m_C1"/>
    <property type="match status" value="1"/>
</dbReference>
<evidence type="ECO:0000256" key="3">
    <source>
        <dbReference type="ARBA" id="ARBA00008713"/>
    </source>
</evidence>
<keyword evidence="8" id="KW-0812">Transmembrane</keyword>
<dbReference type="PANTHER" id="PTHR17097">
    <property type="entry name" value="NADH-UBIQUINONE OXIDOREDUCTASE KFYI SUBUNIT"/>
    <property type="match status" value="1"/>
</dbReference>
<dbReference type="PANTHER" id="PTHR17097:SF0">
    <property type="entry name" value="NADH DEHYDROGENASE [UBIQUINONE] 1 SUBUNIT C1, MITOCHONDRIAL"/>
    <property type="match status" value="1"/>
</dbReference>
<evidence type="ECO:0000256" key="5">
    <source>
        <dbReference type="ARBA" id="ARBA00016767"/>
    </source>
</evidence>
<evidence type="ECO:0000256" key="8">
    <source>
        <dbReference type="ARBA" id="ARBA00022692"/>
    </source>
</evidence>
<keyword evidence="14" id="KW-0472">Membrane</keyword>
<keyword evidence="10" id="KW-0809">Transit peptide</keyword>
<evidence type="ECO:0000256" key="11">
    <source>
        <dbReference type="ARBA" id="ARBA00022982"/>
    </source>
</evidence>
<evidence type="ECO:0000256" key="12">
    <source>
        <dbReference type="ARBA" id="ARBA00022989"/>
    </source>
</evidence>
<comment type="subcellular location">
    <subcellularLocation>
        <location evidence="2">Mitochondrion inner membrane</location>
        <topology evidence="2">Single-pass membrane protein</topology>
    </subcellularLocation>
</comment>
<accession>A0A8J7NU63</accession>
<evidence type="ECO:0000256" key="9">
    <source>
        <dbReference type="ARBA" id="ARBA00022792"/>
    </source>
</evidence>
<keyword evidence="12" id="KW-1133">Transmembrane helix</keyword>
<dbReference type="InterPro" id="IPR026192">
    <property type="entry name" value="NDUFC1"/>
</dbReference>
<proteinExistence type="inferred from homology"/>
<comment type="similarity">
    <text evidence="3">Belongs to the complex I NDUFC1 subunit family.</text>
</comment>
<keyword evidence="9" id="KW-0999">Mitochondrion inner membrane</keyword>
<keyword evidence="11" id="KW-0249">Electron transport</keyword>
<evidence type="ECO:0000256" key="1">
    <source>
        <dbReference type="ARBA" id="ARBA00003195"/>
    </source>
</evidence>
<evidence type="ECO:0000256" key="14">
    <source>
        <dbReference type="ARBA" id="ARBA00023136"/>
    </source>
</evidence>
<evidence type="ECO:0000256" key="4">
    <source>
        <dbReference type="ARBA" id="ARBA00011533"/>
    </source>
</evidence>
<reference evidence="17" key="1">
    <citation type="journal article" date="2021" name="Cell">
        <title>Tracing the genetic footprints of vertebrate landing in non-teleost ray-finned fishes.</title>
        <authorList>
            <person name="Bi X."/>
            <person name="Wang K."/>
            <person name="Yang L."/>
            <person name="Pan H."/>
            <person name="Jiang H."/>
            <person name="Wei Q."/>
            <person name="Fang M."/>
            <person name="Yu H."/>
            <person name="Zhu C."/>
            <person name="Cai Y."/>
            <person name="He Y."/>
            <person name="Gan X."/>
            <person name="Zeng H."/>
            <person name="Yu D."/>
            <person name="Zhu Y."/>
            <person name="Jiang H."/>
            <person name="Qiu Q."/>
            <person name="Yang H."/>
            <person name="Zhang Y.E."/>
            <person name="Wang W."/>
            <person name="Zhu M."/>
            <person name="He S."/>
            <person name="Zhang G."/>
        </authorList>
    </citation>
    <scope>NUCLEOTIDE SEQUENCE</scope>
    <source>
        <strain evidence="17">Allg_001</strain>
    </source>
</reference>
<comment type="subunit">
    <text evidence="4">Complex I is composed of 45 different subunits.</text>
</comment>
<evidence type="ECO:0000256" key="15">
    <source>
        <dbReference type="ARBA" id="ARBA00030166"/>
    </source>
</evidence>
<comment type="caution">
    <text evidence="17">The sequence shown here is derived from an EMBL/GenBank/DDBJ whole genome shotgun (WGS) entry which is preliminary data.</text>
</comment>
<keyword evidence="13" id="KW-0496">Mitochondrion</keyword>
<evidence type="ECO:0000256" key="16">
    <source>
        <dbReference type="ARBA" id="ARBA00032841"/>
    </source>
</evidence>
<evidence type="ECO:0000256" key="13">
    <source>
        <dbReference type="ARBA" id="ARBA00023128"/>
    </source>
</evidence>
<dbReference type="EMBL" id="JAAWVO010047129">
    <property type="protein sequence ID" value="MBN3319697.1"/>
    <property type="molecule type" value="Genomic_DNA"/>
</dbReference>
<comment type="function">
    <text evidence="1">Accessory subunit of the mitochondrial membrane respiratory chain NADH dehydrogenase (Complex I), that is believed not to be involved in catalysis. Complex I functions in the transfer of electrons from NADH to the respiratory chain. The immediate electron acceptor for the enzyme is believed to be ubiquinone.</text>
</comment>
<organism evidence="17 18">
    <name type="scientific">Atractosteus spatula</name>
    <name type="common">Alligator gar</name>
    <name type="synonym">Lepisosteus spatula</name>
    <dbReference type="NCBI Taxonomy" id="7917"/>
    <lineage>
        <taxon>Eukaryota</taxon>
        <taxon>Metazoa</taxon>
        <taxon>Chordata</taxon>
        <taxon>Craniata</taxon>
        <taxon>Vertebrata</taxon>
        <taxon>Euteleostomi</taxon>
        <taxon>Actinopterygii</taxon>
        <taxon>Neopterygii</taxon>
        <taxon>Holostei</taxon>
        <taxon>Semionotiformes</taxon>
        <taxon>Lepisosteidae</taxon>
        <taxon>Atractosteus</taxon>
    </lineage>
</organism>
<feature type="non-terminal residue" evidence="17">
    <location>
        <position position="1"/>
    </location>
</feature>
<dbReference type="GO" id="GO:0005743">
    <property type="term" value="C:mitochondrial inner membrane"/>
    <property type="evidence" value="ECO:0007669"/>
    <property type="project" value="UniProtKB-SubCell"/>
</dbReference>
<feature type="non-terminal residue" evidence="17">
    <location>
        <position position="69"/>
    </location>
</feature>
<protein>
    <recommendedName>
        <fullName evidence="5">NADH dehydrogenase [ubiquinone] 1 subunit C1, mitochondrial</fullName>
    </recommendedName>
    <alternativeName>
        <fullName evidence="15">Complex I-KFYI</fullName>
    </alternativeName>
    <alternativeName>
        <fullName evidence="16">NADH-ubiquinone oxidoreductase KFYI subunit</fullName>
    </alternativeName>
</protein>
<evidence type="ECO:0000256" key="10">
    <source>
        <dbReference type="ARBA" id="ARBA00022946"/>
    </source>
</evidence>
<evidence type="ECO:0000256" key="2">
    <source>
        <dbReference type="ARBA" id="ARBA00004434"/>
    </source>
</evidence>
<dbReference type="AlphaFoldDB" id="A0A8J7NU63"/>
<evidence type="ECO:0000256" key="6">
    <source>
        <dbReference type="ARBA" id="ARBA00022448"/>
    </source>
</evidence>